<name>A0A8D0HRI4_SPHPU</name>
<dbReference type="GeneTree" id="ENSGT00940000159168"/>
<protein>
    <submittedName>
        <fullName evidence="1">Uncharacterized protein</fullName>
    </submittedName>
</protein>
<dbReference type="Proteomes" id="UP000694392">
    <property type="component" value="Unplaced"/>
</dbReference>
<sequence length="60" mass="6569">MEDQVLQLEMSGIPACLLGSAQSKDVREDIKAGHYRVVYISPEFCSGNLSLLQTLDQTIG</sequence>
<dbReference type="InterPro" id="IPR027417">
    <property type="entry name" value="P-loop_NTPase"/>
</dbReference>
<dbReference type="Ensembl" id="ENSSPUT00000024428.1">
    <property type="protein sequence ID" value="ENSSPUP00000022914.1"/>
    <property type="gene ID" value="ENSSPUG00000017579.1"/>
</dbReference>
<evidence type="ECO:0000313" key="2">
    <source>
        <dbReference type="Proteomes" id="UP000694392"/>
    </source>
</evidence>
<keyword evidence="2" id="KW-1185">Reference proteome</keyword>
<accession>A0A8D0HRI4</accession>
<evidence type="ECO:0000313" key="1">
    <source>
        <dbReference type="Ensembl" id="ENSSPUP00000022914.1"/>
    </source>
</evidence>
<proteinExistence type="predicted"/>
<dbReference type="Gene3D" id="3.40.50.300">
    <property type="entry name" value="P-loop containing nucleotide triphosphate hydrolases"/>
    <property type="match status" value="1"/>
</dbReference>
<reference evidence="1" key="1">
    <citation type="submission" date="2025-08" db="UniProtKB">
        <authorList>
            <consortium name="Ensembl"/>
        </authorList>
    </citation>
    <scope>IDENTIFICATION</scope>
</reference>
<dbReference type="AlphaFoldDB" id="A0A8D0HRI4"/>
<organism evidence="1 2">
    <name type="scientific">Sphenodon punctatus</name>
    <name type="common">Tuatara</name>
    <name type="synonym">Hatteria punctata</name>
    <dbReference type="NCBI Taxonomy" id="8508"/>
    <lineage>
        <taxon>Eukaryota</taxon>
        <taxon>Metazoa</taxon>
        <taxon>Chordata</taxon>
        <taxon>Craniata</taxon>
        <taxon>Vertebrata</taxon>
        <taxon>Euteleostomi</taxon>
        <taxon>Lepidosauria</taxon>
        <taxon>Sphenodontia</taxon>
        <taxon>Sphenodontidae</taxon>
        <taxon>Sphenodon</taxon>
    </lineage>
</organism>
<reference evidence="1" key="2">
    <citation type="submission" date="2025-09" db="UniProtKB">
        <authorList>
            <consortium name="Ensembl"/>
        </authorList>
    </citation>
    <scope>IDENTIFICATION</scope>
</reference>